<feature type="transmembrane region" description="Helical" evidence="6">
    <location>
        <begin position="12"/>
        <end position="33"/>
    </location>
</feature>
<evidence type="ECO:0000313" key="7">
    <source>
        <dbReference type="EMBL" id="KGE15932.1"/>
    </source>
</evidence>
<sequence length="411" mass="46177">MLLKTTFTGNYLRNLSLFTFIAIVAGVATGYFFPTTAISFNDGGGRFLKLLEIIVLPVIFLAIVQGICNLSQVPHANRMMWQTAIYFICITSLCILLGFAFAGIIKPGEIINSNLKDFYPALPRFYEKKDYNGQFSIVYRNRHVLFLLLAIGLGIYINLSANKEKMVIWLNCIQNFILKIVKYTYLLLPFIIFCNIAYSISIYGLHALIPLSKVLATVYLANIVFIFGLLGLIARLFGFNLWDLLVLLKEEILLVMATSSSKTAFPMIFEKLQAKGYDINILGFVIPLGYCFNLAGACIYIAVSSIFFVQFYKISMSFTDYLWLFAIISFTSKTASGVPGSGFLALVFTMGRFHIPTADIALLYAVDRFMNEARSITNFIGITVCGVVINKLNLKKISRNEKRPMAFEETT</sequence>
<dbReference type="PATRIC" id="fig|1229276.3.peg.380"/>
<evidence type="ECO:0000256" key="5">
    <source>
        <dbReference type="ARBA" id="ARBA00023136"/>
    </source>
</evidence>
<dbReference type="Pfam" id="PF00375">
    <property type="entry name" value="SDF"/>
    <property type="match status" value="1"/>
</dbReference>
<dbReference type="PANTHER" id="PTHR42865">
    <property type="entry name" value="PROTON/GLUTAMATE-ASPARTATE SYMPORTER"/>
    <property type="match status" value="1"/>
</dbReference>
<dbReference type="RefSeq" id="WP_037494714.1">
    <property type="nucleotide sequence ID" value="NZ_JJMU01000004.1"/>
</dbReference>
<reference evidence="7 8" key="2">
    <citation type="journal article" date="2015" name="PLoS ONE">
        <title>Whole-Genome Optical Mapping and Finished Genome Sequence of Sphingobacterium deserti sp. nov., a New Species Isolated from the Western Desert of China.</title>
        <authorList>
            <person name="Teng C."/>
            <person name="Zhou Z."/>
            <person name="Molnar I."/>
            <person name="Li X."/>
            <person name="Tang R."/>
            <person name="Chen M."/>
            <person name="Wang L."/>
            <person name="Su S."/>
            <person name="Zhang W."/>
            <person name="Lin M."/>
        </authorList>
    </citation>
    <scope>NUCLEOTIDE SEQUENCE [LARGE SCALE GENOMIC DNA]</scope>
    <source>
        <strain evidence="8">ACCC05744</strain>
    </source>
</reference>
<dbReference type="PRINTS" id="PR00173">
    <property type="entry name" value="EDTRNSPORT"/>
</dbReference>
<protein>
    <submittedName>
        <fullName evidence="7">Sodium:dicarboxylate symporter</fullName>
    </submittedName>
</protein>
<dbReference type="Gene3D" id="1.10.3860.10">
    <property type="entry name" value="Sodium:dicarboxylate symporter"/>
    <property type="match status" value="1"/>
</dbReference>
<dbReference type="GO" id="GO:0006835">
    <property type="term" value="P:dicarboxylic acid transport"/>
    <property type="evidence" value="ECO:0007669"/>
    <property type="project" value="TreeGrafter"/>
</dbReference>
<dbReference type="InterPro" id="IPR001991">
    <property type="entry name" value="Na-dicarboxylate_symporter"/>
</dbReference>
<feature type="transmembrane region" description="Helical" evidence="6">
    <location>
        <begin position="376"/>
        <end position="394"/>
    </location>
</feature>
<organism evidence="7 8">
    <name type="scientific">Sphingobacterium deserti</name>
    <dbReference type="NCBI Taxonomy" id="1229276"/>
    <lineage>
        <taxon>Bacteria</taxon>
        <taxon>Pseudomonadati</taxon>
        <taxon>Bacteroidota</taxon>
        <taxon>Sphingobacteriia</taxon>
        <taxon>Sphingobacteriales</taxon>
        <taxon>Sphingobacteriaceae</taxon>
        <taxon>Sphingobacterium</taxon>
    </lineage>
</organism>
<dbReference type="eggNOG" id="COG1301">
    <property type="taxonomic scope" value="Bacteria"/>
</dbReference>
<keyword evidence="4 6" id="KW-1133">Transmembrane helix</keyword>
<dbReference type="GO" id="GO:0015293">
    <property type="term" value="F:symporter activity"/>
    <property type="evidence" value="ECO:0007669"/>
    <property type="project" value="UniProtKB-KW"/>
</dbReference>
<evidence type="ECO:0000256" key="3">
    <source>
        <dbReference type="ARBA" id="ARBA00022692"/>
    </source>
</evidence>
<reference evidence="8" key="1">
    <citation type="submission" date="2014-04" db="EMBL/GenBank/DDBJ databases">
        <title>Whole-Genome optical mapping and complete genome sequence of Sphingobacterium deserti sp. nov., a new spaces isolated from desert in the west of China.</title>
        <authorList>
            <person name="Teng C."/>
            <person name="Zhou Z."/>
            <person name="Li X."/>
            <person name="Chen M."/>
            <person name="Lin M."/>
            <person name="Wang L."/>
            <person name="Su S."/>
            <person name="Zhang C."/>
            <person name="Zhang W."/>
        </authorList>
    </citation>
    <scope>NUCLEOTIDE SEQUENCE [LARGE SCALE GENOMIC DNA]</scope>
    <source>
        <strain evidence="8">ACCC05744</strain>
    </source>
</reference>
<dbReference type="STRING" id="1229276.DI53_0366"/>
<feature type="transmembrane region" description="Helical" evidence="6">
    <location>
        <begin position="218"/>
        <end position="239"/>
    </location>
</feature>
<dbReference type="AlphaFoldDB" id="A0A0B8T369"/>
<feature type="transmembrane region" description="Helical" evidence="6">
    <location>
        <begin position="53"/>
        <end position="71"/>
    </location>
</feature>
<keyword evidence="3 6" id="KW-0812">Transmembrane</keyword>
<dbReference type="Proteomes" id="UP000031802">
    <property type="component" value="Unassembled WGS sequence"/>
</dbReference>
<dbReference type="PANTHER" id="PTHR42865:SF1">
    <property type="entry name" value="AEROBIC C4-DICARBOXYLATE TRANSPORT PROTEIN"/>
    <property type="match status" value="1"/>
</dbReference>
<evidence type="ECO:0000256" key="6">
    <source>
        <dbReference type="SAM" id="Phobius"/>
    </source>
</evidence>
<evidence type="ECO:0000313" key="8">
    <source>
        <dbReference type="Proteomes" id="UP000031802"/>
    </source>
</evidence>
<keyword evidence="5 6" id="KW-0472">Membrane</keyword>
<evidence type="ECO:0000256" key="1">
    <source>
        <dbReference type="ARBA" id="ARBA00004141"/>
    </source>
</evidence>
<name>A0A0B8T369_9SPHI</name>
<keyword evidence="8" id="KW-1185">Reference proteome</keyword>
<evidence type="ECO:0000256" key="2">
    <source>
        <dbReference type="ARBA" id="ARBA00022448"/>
    </source>
</evidence>
<feature type="transmembrane region" description="Helical" evidence="6">
    <location>
        <begin position="144"/>
        <end position="162"/>
    </location>
</feature>
<accession>A0A0B8T369</accession>
<proteinExistence type="predicted"/>
<keyword evidence="2" id="KW-0813">Transport</keyword>
<comment type="caution">
    <text evidence="7">The sequence shown here is derived from an EMBL/GenBank/DDBJ whole genome shotgun (WGS) entry which is preliminary data.</text>
</comment>
<feature type="transmembrane region" description="Helical" evidence="6">
    <location>
        <begin position="83"/>
        <end position="105"/>
    </location>
</feature>
<feature type="transmembrane region" description="Helical" evidence="6">
    <location>
        <begin position="281"/>
        <end position="309"/>
    </location>
</feature>
<dbReference type="SUPFAM" id="SSF118215">
    <property type="entry name" value="Proton glutamate symport protein"/>
    <property type="match status" value="1"/>
</dbReference>
<dbReference type="GO" id="GO:0005886">
    <property type="term" value="C:plasma membrane"/>
    <property type="evidence" value="ECO:0007669"/>
    <property type="project" value="UniProtKB-SubCell"/>
</dbReference>
<dbReference type="OrthoDB" id="9768885at2"/>
<comment type="subcellular location">
    <subcellularLocation>
        <location evidence="1">Membrane</location>
        <topology evidence="1">Multi-pass membrane protein</topology>
    </subcellularLocation>
</comment>
<dbReference type="InterPro" id="IPR036458">
    <property type="entry name" value="Na:dicarbo_symporter_sf"/>
</dbReference>
<evidence type="ECO:0000256" key="4">
    <source>
        <dbReference type="ARBA" id="ARBA00022989"/>
    </source>
</evidence>
<feature type="transmembrane region" description="Helical" evidence="6">
    <location>
        <begin position="183"/>
        <end position="206"/>
    </location>
</feature>
<dbReference type="EMBL" id="JJMU01000004">
    <property type="protein sequence ID" value="KGE15932.1"/>
    <property type="molecule type" value="Genomic_DNA"/>
</dbReference>
<gene>
    <name evidence="7" type="ORF">DI53_0366</name>
</gene>